<keyword evidence="7" id="KW-1185">Reference proteome</keyword>
<evidence type="ECO:0000256" key="2">
    <source>
        <dbReference type="ARBA" id="ARBA00023015"/>
    </source>
</evidence>
<dbReference type="GO" id="GO:0003700">
    <property type="term" value="F:DNA-binding transcription factor activity"/>
    <property type="evidence" value="ECO:0007669"/>
    <property type="project" value="InterPro"/>
</dbReference>
<accession>A0A7X0EDA8</accession>
<name>A0A7X0EDA8_9PROT</name>
<proteinExistence type="inferred from homology"/>
<dbReference type="InterPro" id="IPR005119">
    <property type="entry name" value="LysR_subst-bd"/>
</dbReference>
<dbReference type="Gene3D" id="1.10.10.10">
    <property type="entry name" value="Winged helix-like DNA-binding domain superfamily/Winged helix DNA-binding domain"/>
    <property type="match status" value="1"/>
</dbReference>
<comment type="similarity">
    <text evidence="1">Belongs to the LysR transcriptional regulatory family.</text>
</comment>
<dbReference type="EMBL" id="JACIIZ010000008">
    <property type="protein sequence ID" value="MBB6252612.1"/>
    <property type="molecule type" value="Genomic_DNA"/>
</dbReference>
<evidence type="ECO:0000313" key="6">
    <source>
        <dbReference type="EMBL" id="MBB6252612.1"/>
    </source>
</evidence>
<dbReference type="CDD" id="cd08422">
    <property type="entry name" value="PBP2_CrgA_like"/>
    <property type="match status" value="1"/>
</dbReference>
<evidence type="ECO:0000256" key="4">
    <source>
        <dbReference type="ARBA" id="ARBA00023163"/>
    </source>
</evidence>
<dbReference type="InterPro" id="IPR000847">
    <property type="entry name" value="LysR_HTH_N"/>
</dbReference>
<dbReference type="InterPro" id="IPR036388">
    <property type="entry name" value="WH-like_DNA-bd_sf"/>
</dbReference>
<keyword evidence="4" id="KW-0804">Transcription</keyword>
<dbReference type="Gene3D" id="3.40.190.290">
    <property type="match status" value="1"/>
</dbReference>
<dbReference type="Proteomes" id="UP000539175">
    <property type="component" value="Unassembled WGS sequence"/>
</dbReference>
<feature type="domain" description="HTH lysR-type" evidence="5">
    <location>
        <begin position="5"/>
        <end position="62"/>
    </location>
</feature>
<dbReference type="RefSeq" id="WP_184802195.1">
    <property type="nucleotide sequence ID" value="NZ_JACIIZ010000008.1"/>
</dbReference>
<protein>
    <submittedName>
        <fullName evidence="6">DNA-binding transcriptional LysR family regulator</fullName>
    </submittedName>
</protein>
<dbReference type="GO" id="GO:0043565">
    <property type="term" value="F:sequence-specific DNA binding"/>
    <property type="evidence" value="ECO:0007669"/>
    <property type="project" value="TreeGrafter"/>
</dbReference>
<dbReference type="Pfam" id="PF00126">
    <property type="entry name" value="HTH_1"/>
    <property type="match status" value="1"/>
</dbReference>
<evidence type="ECO:0000256" key="1">
    <source>
        <dbReference type="ARBA" id="ARBA00009437"/>
    </source>
</evidence>
<dbReference type="InterPro" id="IPR036390">
    <property type="entry name" value="WH_DNA-bd_sf"/>
</dbReference>
<reference evidence="6 7" key="1">
    <citation type="submission" date="2020-08" db="EMBL/GenBank/DDBJ databases">
        <title>Genomic Encyclopedia of Type Strains, Phase IV (KMG-IV): sequencing the most valuable type-strain genomes for metagenomic binning, comparative biology and taxonomic classification.</title>
        <authorList>
            <person name="Goeker M."/>
        </authorList>
    </citation>
    <scope>NUCLEOTIDE SEQUENCE [LARGE SCALE GENOMIC DNA]</scope>
    <source>
        <strain evidence="6 7">DSM 22198</strain>
    </source>
</reference>
<evidence type="ECO:0000259" key="5">
    <source>
        <dbReference type="PROSITE" id="PS50931"/>
    </source>
</evidence>
<sequence length="313" mass="33752">MTKVPDFEGLAMFAKVAEERSYAAAARAMGVSVATVSRGVSRLEDRLGARLFNRTSRRLALTDVGAALAARASRLYAEAEAVEDAARELSTRPRGVVRLAVPMTFGVRWVAPLIPAFLREYPEITVDLHLSDAVVDLIGEGFDAALRIAVLPDSSLVARQLCPIARHIVAAPAYINRYGRPHHPGELAAHHCLGYAYRARQDVWRLATPAGEEAVVTPTGPLRTTNAEALLPTVLDGLAIAELPEFVAAEYLADGRLVTVLDGWSLPLGGLYLVTPTTRARPAKVEALADFFTAHLTRPAWRHSPGRPASGLD</sequence>
<dbReference type="GO" id="GO:0006351">
    <property type="term" value="P:DNA-templated transcription"/>
    <property type="evidence" value="ECO:0007669"/>
    <property type="project" value="TreeGrafter"/>
</dbReference>
<gene>
    <name evidence="6" type="ORF">FHS74_003172</name>
</gene>
<dbReference type="AlphaFoldDB" id="A0A7X0EDA8"/>
<comment type="caution">
    <text evidence="6">The sequence shown here is derived from an EMBL/GenBank/DDBJ whole genome shotgun (WGS) entry which is preliminary data.</text>
</comment>
<dbReference type="InterPro" id="IPR058163">
    <property type="entry name" value="LysR-type_TF_proteobact-type"/>
</dbReference>
<keyword evidence="2" id="KW-0805">Transcription regulation</keyword>
<evidence type="ECO:0000256" key="3">
    <source>
        <dbReference type="ARBA" id="ARBA00023125"/>
    </source>
</evidence>
<dbReference type="FunFam" id="1.10.10.10:FF:000001">
    <property type="entry name" value="LysR family transcriptional regulator"/>
    <property type="match status" value="1"/>
</dbReference>
<dbReference type="PROSITE" id="PS50931">
    <property type="entry name" value="HTH_LYSR"/>
    <property type="match status" value="1"/>
</dbReference>
<dbReference type="SUPFAM" id="SSF46785">
    <property type="entry name" value="Winged helix' DNA-binding domain"/>
    <property type="match status" value="1"/>
</dbReference>
<keyword evidence="3 6" id="KW-0238">DNA-binding</keyword>
<dbReference type="PANTHER" id="PTHR30537:SF5">
    <property type="entry name" value="HTH-TYPE TRANSCRIPTIONAL ACTIVATOR TTDR-RELATED"/>
    <property type="match status" value="1"/>
</dbReference>
<dbReference type="Pfam" id="PF03466">
    <property type="entry name" value="LysR_substrate"/>
    <property type="match status" value="1"/>
</dbReference>
<dbReference type="SUPFAM" id="SSF53850">
    <property type="entry name" value="Periplasmic binding protein-like II"/>
    <property type="match status" value="1"/>
</dbReference>
<dbReference type="PANTHER" id="PTHR30537">
    <property type="entry name" value="HTH-TYPE TRANSCRIPTIONAL REGULATOR"/>
    <property type="match status" value="1"/>
</dbReference>
<organism evidence="6 7">
    <name type="scientific">Nitrospirillum iridis</name>
    <dbReference type="NCBI Taxonomy" id="765888"/>
    <lineage>
        <taxon>Bacteria</taxon>
        <taxon>Pseudomonadati</taxon>
        <taxon>Pseudomonadota</taxon>
        <taxon>Alphaproteobacteria</taxon>
        <taxon>Rhodospirillales</taxon>
        <taxon>Azospirillaceae</taxon>
        <taxon>Nitrospirillum</taxon>
    </lineage>
</organism>
<evidence type="ECO:0000313" key="7">
    <source>
        <dbReference type="Proteomes" id="UP000539175"/>
    </source>
</evidence>